<accession>V6LC10</accession>
<dbReference type="OrthoDB" id="40579at2759"/>
<dbReference type="EMBL" id="KI546166">
    <property type="protein sequence ID" value="EST42002.1"/>
    <property type="molecule type" value="Genomic_DNA"/>
</dbReference>
<dbReference type="Proteomes" id="UP000018208">
    <property type="component" value="Unassembled WGS sequence"/>
</dbReference>
<dbReference type="NCBIfam" id="TIGR01549">
    <property type="entry name" value="HAD-SF-IA-v1"/>
    <property type="match status" value="1"/>
</dbReference>
<dbReference type="SFLD" id="SFLDS00003">
    <property type="entry name" value="Haloacid_Dehalogenase"/>
    <property type="match status" value="1"/>
</dbReference>
<name>V6LC10_9EUKA</name>
<dbReference type="InterPro" id="IPR041492">
    <property type="entry name" value="HAD_2"/>
</dbReference>
<dbReference type="InterPro" id="IPR023198">
    <property type="entry name" value="PGP-like_dom2"/>
</dbReference>
<dbReference type="PANTHER" id="PTHR18901">
    <property type="entry name" value="2-DEOXYGLUCOSE-6-PHOSPHATE PHOSPHATASE 2"/>
    <property type="match status" value="1"/>
</dbReference>
<dbReference type="PANTHER" id="PTHR18901:SF38">
    <property type="entry name" value="PSEUDOURIDINE-5'-PHOSPHATASE"/>
    <property type="match status" value="1"/>
</dbReference>
<dbReference type="InterPro" id="IPR006439">
    <property type="entry name" value="HAD-SF_hydro_IA"/>
</dbReference>
<dbReference type="SFLD" id="SFLDG01135">
    <property type="entry name" value="C1.5.6:_HAD__Beta-PGM__Phospha"/>
    <property type="match status" value="1"/>
</dbReference>
<reference evidence="2" key="2">
    <citation type="submission" date="2020-12" db="EMBL/GenBank/DDBJ databases">
        <title>New Spironucleus salmonicida genome in near-complete chromosomes.</title>
        <authorList>
            <person name="Xu F."/>
            <person name="Kurt Z."/>
            <person name="Jimenez-Gonzalez A."/>
            <person name="Astvaldsson A."/>
            <person name="Andersson J.O."/>
            <person name="Svard S.G."/>
        </authorList>
    </citation>
    <scope>NUCLEOTIDE SEQUENCE</scope>
    <source>
        <strain evidence="2">ATCC 50377</strain>
    </source>
</reference>
<dbReference type="SFLD" id="SFLDG01129">
    <property type="entry name" value="C1.5:_HAD__Beta-PGM__Phosphata"/>
    <property type="match status" value="1"/>
</dbReference>
<dbReference type="Gene3D" id="1.10.150.240">
    <property type="entry name" value="Putative phosphatase, domain 2"/>
    <property type="match status" value="1"/>
</dbReference>
<evidence type="ECO:0000313" key="3">
    <source>
        <dbReference type="Proteomes" id="UP000018208"/>
    </source>
</evidence>
<keyword evidence="1" id="KW-0378">Hydrolase</keyword>
<dbReference type="EMBL" id="AUWU02000003">
    <property type="protein sequence ID" value="KAH0574892.1"/>
    <property type="molecule type" value="Genomic_DNA"/>
</dbReference>
<dbReference type="NCBIfam" id="TIGR01509">
    <property type="entry name" value="HAD-SF-IA-v3"/>
    <property type="match status" value="1"/>
</dbReference>
<dbReference type="VEuPathDB" id="GiardiaDB:SS50377_22507"/>
<dbReference type="AlphaFoldDB" id="V6LC10"/>
<organism evidence="1">
    <name type="scientific">Spironucleus salmonicida</name>
    <dbReference type="NCBI Taxonomy" id="348837"/>
    <lineage>
        <taxon>Eukaryota</taxon>
        <taxon>Metamonada</taxon>
        <taxon>Diplomonadida</taxon>
        <taxon>Hexamitidae</taxon>
        <taxon>Hexamitinae</taxon>
        <taxon>Spironucleus</taxon>
    </lineage>
</organism>
<keyword evidence="3" id="KW-1185">Reference proteome</keyword>
<evidence type="ECO:0000313" key="2">
    <source>
        <dbReference type="EMBL" id="KAH0574892.1"/>
    </source>
</evidence>
<dbReference type="InterPro" id="IPR023214">
    <property type="entry name" value="HAD_sf"/>
</dbReference>
<sequence>MMKKIQEAEAIIFDFDGTLALTHKVWQMTEDQLYKEYDVKLDMDHYLPLIQGNTLMDICKEIVTYYKPSVSAQQLFDRKCDIYSKNVKHSTFVPGAKEFLQKLYAQNAKIAIASANPTKINRQFFEHHKATDVVPNVFVSCDDVGIGKPNPAVFLEAAKQLNVNIQNCVIFEDSPIGIQAAKAAGAMVVCIGDRGKDIADFSIKDFTELVQ</sequence>
<dbReference type="CDD" id="cd07505">
    <property type="entry name" value="HAD_BPGM-like"/>
    <property type="match status" value="1"/>
</dbReference>
<protein>
    <submittedName>
        <fullName evidence="2">Beta-phosphoglucomutase</fullName>
    </submittedName>
    <submittedName>
        <fullName evidence="1">Hydrolase, haloacid dehalogenase-like family</fullName>
    </submittedName>
</protein>
<reference evidence="1 2" key="1">
    <citation type="journal article" date="2014" name="PLoS Genet.">
        <title>The Genome of Spironucleus salmonicida Highlights a Fish Pathogen Adapted to Fluctuating Environments.</title>
        <authorList>
            <person name="Xu F."/>
            <person name="Jerlstrom-Hultqvist J."/>
            <person name="Einarsson E."/>
            <person name="Astvaldsson A."/>
            <person name="Svard S.G."/>
            <person name="Andersson J.O."/>
        </authorList>
    </citation>
    <scope>NUCLEOTIDE SEQUENCE</scope>
    <source>
        <strain evidence="2">ATCC 50377</strain>
    </source>
</reference>
<dbReference type="SUPFAM" id="SSF56784">
    <property type="entry name" value="HAD-like"/>
    <property type="match status" value="1"/>
</dbReference>
<dbReference type="GO" id="GO:0016791">
    <property type="term" value="F:phosphatase activity"/>
    <property type="evidence" value="ECO:0007669"/>
    <property type="project" value="TreeGrafter"/>
</dbReference>
<proteinExistence type="predicted"/>
<gene>
    <name evidence="1" type="ORF">SS50377_18308</name>
    <name evidence="2" type="ORF">SS50377_22507</name>
</gene>
<dbReference type="Gene3D" id="3.40.50.1000">
    <property type="entry name" value="HAD superfamily/HAD-like"/>
    <property type="match status" value="1"/>
</dbReference>
<evidence type="ECO:0000313" key="1">
    <source>
        <dbReference type="EMBL" id="EST42002.1"/>
    </source>
</evidence>
<dbReference type="Pfam" id="PF13419">
    <property type="entry name" value="HAD_2"/>
    <property type="match status" value="1"/>
</dbReference>
<dbReference type="InterPro" id="IPR036412">
    <property type="entry name" value="HAD-like_sf"/>
</dbReference>